<proteinExistence type="predicted"/>
<accession>A0A2R7Y1S4</accession>
<dbReference type="EMBL" id="NBVN01000010">
    <property type="protein sequence ID" value="PUA31486.1"/>
    <property type="molecule type" value="Genomic_DNA"/>
</dbReference>
<sequence length="410" mass="47083">MNFTQKFYVLECNNGHEYLIVGSANISRGAIMDENVEVNILASDINIVNKAKGLIREIKKHSVNVKDIITEYKKKRSEILAKLDRHEATLLNTDLKTFVASQGKTEVSSEDVSMNSIAFSPRISSKIEEALSKHFTVLSKPENKGGFIESRMEHERIRESAREREPLKYKASEDSIAVEHYSSNLEFVYKSKQNIKVDTFEVFHIDIEKAKTYVAQLLYWVNNYGFAELPKGIGERKEINLQAKVYRPVTNAYKALRHGPLQGEIMKCLYEVVGKQPSKKKEKAFWEALRLLLIVFRYGVKITKKQGEKGLALAREYDGAFKSRNRKNTFALKLTGCLKSLGLVEVSNNYVMPNLRKLTELGLYEIIEGTLRLIIIKEDDLTYRATFILLEPFKIPPRSYTLHKDDLTFR</sequence>
<evidence type="ECO:0000313" key="2">
    <source>
        <dbReference type="Proteomes" id="UP000244093"/>
    </source>
</evidence>
<name>A0A2R7Y1S4_9CREN</name>
<comment type="caution">
    <text evidence="1">The sequence shown here is derived from an EMBL/GenBank/DDBJ whole genome shotgun (WGS) entry which is preliminary data.</text>
</comment>
<gene>
    <name evidence="1" type="ORF">B7O98_09305</name>
</gene>
<dbReference type="AlphaFoldDB" id="A0A2R7Y1S4"/>
<protein>
    <recommendedName>
        <fullName evidence="3">PLD phosphodiesterase domain-containing protein</fullName>
    </recommendedName>
</protein>
<dbReference type="Proteomes" id="UP000244093">
    <property type="component" value="Unassembled WGS sequence"/>
</dbReference>
<reference evidence="1 2" key="1">
    <citation type="journal article" date="2018" name="Syst. Appl. Microbiol.">
        <title>A new symbiotic nanoarchaeote (Candidatus Nanoclepta minutus) and its host (Zestosphaera tikiterensis gen. nov., sp. nov.) from a New Zealand hot spring.</title>
        <authorList>
            <person name="St John E."/>
            <person name="Liu Y."/>
            <person name="Podar M."/>
            <person name="Stott M.B."/>
            <person name="Meneghin J."/>
            <person name="Chen Z."/>
            <person name="Lagutin K."/>
            <person name="Mitchell K."/>
            <person name="Reysenbach A.L."/>
        </authorList>
    </citation>
    <scope>NUCLEOTIDE SEQUENCE [LARGE SCALE GENOMIC DNA]</scope>
    <source>
        <strain evidence="1">NZ3</strain>
    </source>
</reference>
<organism evidence="1 2">
    <name type="scientific">Zestosphaera tikiterensis</name>
    <dbReference type="NCBI Taxonomy" id="1973259"/>
    <lineage>
        <taxon>Archaea</taxon>
        <taxon>Thermoproteota</taxon>
        <taxon>Thermoprotei</taxon>
        <taxon>Desulfurococcales</taxon>
        <taxon>Desulfurococcaceae</taxon>
        <taxon>Zestosphaera</taxon>
    </lineage>
</organism>
<dbReference type="Gene3D" id="3.30.870.10">
    <property type="entry name" value="Endonuclease Chain A"/>
    <property type="match status" value="1"/>
</dbReference>
<evidence type="ECO:0008006" key="3">
    <source>
        <dbReference type="Google" id="ProtNLM"/>
    </source>
</evidence>
<evidence type="ECO:0000313" key="1">
    <source>
        <dbReference type="EMBL" id="PUA31486.1"/>
    </source>
</evidence>